<dbReference type="InterPro" id="IPR000182">
    <property type="entry name" value="GNAT_dom"/>
</dbReference>
<accession>A0ABD7GDX5</accession>
<protein>
    <submittedName>
        <fullName evidence="2">GNAT family N-acetyltransferase</fullName>
    </submittedName>
</protein>
<dbReference type="InterPro" id="IPR016181">
    <property type="entry name" value="Acyl_CoA_acyltransferase"/>
</dbReference>
<name>A0ABD7GDX5_AERHY</name>
<dbReference type="EMBL" id="PUTQ01000001">
    <property type="protein sequence ID" value="RCF53208.1"/>
    <property type="molecule type" value="Genomic_DNA"/>
</dbReference>
<evidence type="ECO:0000313" key="3">
    <source>
        <dbReference type="Proteomes" id="UP000253075"/>
    </source>
</evidence>
<feature type="domain" description="N-acetyltransferase" evidence="1">
    <location>
        <begin position="1"/>
        <end position="134"/>
    </location>
</feature>
<comment type="caution">
    <text evidence="2">The sequence shown here is derived from an EMBL/GenBank/DDBJ whole genome shotgun (WGS) entry which is preliminary data.</text>
</comment>
<sequence length="174" mass="18998">MTFVEMDPNQLPLALLLEADPAEQRIAAYLPGAWGFAALAGNEVVGACVAGLVGEQMAEIFNIAVAPKCQQQGIGSSLLRLVLTSLAGKGVHRVELGTGSFGHQLTYYQRHGFRVDAVVKDHFLIHYPEPLMEHGIQHKDMLRLSLVLEPNIPLHSNQSPVATGRRRPINSLPY</sequence>
<organism evidence="2 3">
    <name type="scientific">Aeromonas hydrophila</name>
    <dbReference type="NCBI Taxonomy" id="644"/>
    <lineage>
        <taxon>Bacteria</taxon>
        <taxon>Pseudomonadati</taxon>
        <taxon>Pseudomonadota</taxon>
        <taxon>Gammaproteobacteria</taxon>
        <taxon>Aeromonadales</taxon>
        <taxon>Aeromonadaceae</taxon>
        <taxon>Aeromonas</taxon>
    </lineage>
</organism>
<dbReference type="CDD" id="cd04301">
    <property type="entry name" value="NAT_SF"/>
    <property type="match status" value="1"/>
</dbReference>
<evidence type="ECO:0000259" key="1">
    <source>
        <dbReference type="PROSITE" id="PS51186"/>
    </source>
</evidence>
<gene>
    <name evidence="2" type="ORF">C6C11_00325</name>
</gene>
<dbReference type="SUPFAM" id="SSF55729">
    <property type="entry name" value="Acyl-CoA N-acyltransferases (Nat)"/>
    <property type="match status" value="1"/>
</dbReference>
<dbReference type="Pfam" id="PF00583">
    <property type="entry name" value="Acetyltransf_1"/>
    <property type="match status" value="1"/>
</dbReference>
<reference evidence="2 3" key="1">
    <citation type="journal article" date="2018" name="PLoS ONE">
        <title>Phenotypic characterization and whole genome analysis of extended-spectrum beta-lactamase-producing bacteria isolated from dogs in Germany.</title>
        <authorList>
            <person name="Boehmer T."/>
            <person name="Vogler A.J."/>
            <person name="Thomas A."/>
            <person name="Sauer S."/>
            <person name="Hergenroether M."/>
            <person name="Straubinger R.K."/>
            <person name="Birdsell D."/>
            <person name="Keim P."/>
            <person name="Sahl J.W."/>
            <person name="Williamson C.H."/>
            <person name="Riehm J.M."/>
        </authorList>
    </citation>
    <scope>NUCLEOTIDE SEQUENCE [LARGE SCALE GENOMIC DNA]</scope>
    <source>
        <strain evidence="2 3">AFG_SD03_1510_Ahy_093</strain>
    </source>
</reference>
<dbReference type="PROSITE" id="PS51186">
    <property type="entry name" value="GNAT"/>
    <property type="match status" value="1"/>
</dbReference>
<dbReference type="Proteomes" id="UP000253075">
    <property type="component" value="Unassembled WGS sequence"/>
</dbReference>
<reference evidence="3" key="2">
    <citation type="submission" date="2018-02" db="EMBL/GenBank/DDBJ databases">
        <title>Phenotypic characterization and whole genome analysis of multidrug-resistant, extended-spectrum beta-lactamase-producing bacteria isolated from dogs in Germany.</title>
        <authorList>
            <person name="Williamson C."/>
        </authorList>
    </citation>
    <scope>NUCLEOTIDE SEQUENCE [LARGE SCALE GENOMIC DNA]</scope>
    <source>
        <strain evidence="3">AFG_SD03_1510_Ahy_093</strain>
    </source>
</reference>
<evidence type="ECO:0000313" key="2">
    <source>
        <dbReference type="EMBL" id="RCF53208.1"/>
    </source>
</evidence>
<dbReference type="RefSeq" id="WP_113993999.1">
    <property type="nucleotide sequence ID" value="NZ_JACLAM010000001.1"/>
</dbReference>
<proteinExistence type="predicted"/>
<dbReference type="AlphaFoldDB" id="A0ABD7GDX5"/>
<dbReference type="Gene3D" id="3.40.630.30">
    <property type="match status" value="1"/>
</dbReference>